<dbReference type="Gene3D" id="3.10.450.50">
    <property type="match status" value="1"/>
</dbReference>
<sequence>MMRALSLALLLVLATAPTQAGDQEKLKQLLIHFLNNAASNAEVHRRFWAKDLIYTSSAGKRFGKHQIMQGLENPGSEPASVRYTAEDIDIRLLGDTAIVAFKLLADDSTSGEANHYFNTGTFVKQQGEWRALAWQATKIPHID</sequence>
<dbReference type="EMBL" id="CP098023">
    <property type="protein sequence ID" value="WKD50770.1"/>
    <property type="molecule type" value="Genomic_DNA"/>
</dbReference>
<feature type="domain" description="DUF4440" evidence="2">
    <location>
        <begin position="37"/>
        <end position="130"/>
    </location>
</feature>
<feature type="chain" id="PRO_5047352418" evidence="1">
    <location>
        <begin position="21"/>
        <end position="143"/>
    </location>
</feature>
<accession>A0ABY9EE74</accession>
<reference evidence="3 4" key="1">
    <citation type="submission" date="2022-05" db="EMBL/GenBank/DDBJ databases">
        <title>Microbulbifer sp. nov., isolated from sponge.</title>
        <authorList>
            <person name="Gao L."/>
        </authorList>
    </citation>
    <scope>NUCLEOTIDE SEQUENCE [LARGE SCALE GENOMIC DNA]</scope>
    <source>
        <strain evidence="3 4">MI-G</strain>
    </source>
</reference>
<dbReference type="SUPFAM" id="SSF54427">
    <property type="entry name" value="NTF2-like"/>
    <property type="match status" value="1"/>
</dbReference>
<protein>
    <submittedName>
        <fullName evidence="3">Nuclear transport factor 2 family protein</fullName>
    </submittedName>
</protein>
<dbReference type="RefSeq" id="WP_301417385.1">
    <property type="nucleotide sequence ID" value="NZ_CP098023.1"/>
</dbReference>
<organism evidence="3 4">
    <name type="scientific">Microbulbifer spongiae</name>
    <dbReference type="NCBI Taxonomy" id="2944933"/>
    <lineage>
        <taxon>Bacteria</taxon>
        <taxon>Pseudomonadati</taxon>
        <taxon>Pseudomonadota</taxon>
        <taxon>Gammaproteobacteria</taxon>
        <taxon>Cellvibrionales</taxon>
        <taxon>Microbulbiferaceae</taxon>
        <taxon>Microbulbifer</taxon>
    </lineage>
</organism>
<evidence type="ECO:0000259" key="2">
    <source>
        <dbReference type="Pfam" id="PF14534"/>
    </source>
</evidence>
<dbReference type="Pfam" id="PF14534">
    <property type="entry name" value="DUF4440"/>
    <property type="match status" value="1"/>
</dbReference>
<feature type="signal peptide" evidence="1">
    <location>
        <begin position="1"/>
        <end position="20"/>
    </location>
</feature>
<evidence type="ECO:0000313" key="3">
    <source>
        <dbReference type="EMBL" id="WKD50770.1"/>
    </source>
</evidence>
<evidence type="ECO:0000313" key="4">
    <source>
        <dbReference type="Proteomes" id="UP001321520"/>
    </source>
</evidence>
<evidence type="ECO:0000256" key="1">
    <source>
        <dbReference type="SAM" id="SignalP"/>
    </source>
</evidence>
<gene>
    <name evidence="3" type="ORF">M8T91_04905</name>
</gene>
<dbReference type="InterPro" id="IPR032710">
    <property type="entry name" value="NTF2-like_dom_sf"/>
</dbReference>
<dbReference type="InterPro" id="IPR027843">
    <property type="entry name" value="DUF4440"/>
</dbReference>
<keyword evidence="4" id="KW-1185">Reference proteome</keyword>
<dbReference type="Proteomes" id="UP001321520">
    <property type="component" value="Chromosome"/>
</dbReference>
<name>A0ABY9EE74_9GAMM</name>
<proteinExistence type="predicted"/>
<keyword evidence="1" id="KW-0732">Signal</keyword>